<comment type="caution">
    <text evidence="2">The sequence shown here is derived from an EMBL/GenBank/DDBJ whole genome shotgun (WGS) entry which is preliminary data.</text>
</comment>
<gene>
    <name evidence="2" type="ORF">BSTOLATCC_MIC18463</name>
</gene>
<keyword evidence="3" id="KW-1185">Reference proteome</keyword>
<evidence type="ECO:0000313" key="3">
    <source>
        <dbReference type="Proteomes" id="UP001162131"/>
    </source>
</evidence>
<accession>A0AAU9IT33</accession>
<dbReference type="Proteomes" id="UP001162131">
    <property type="component" value="Unassembled WGS sequence"/>
</dbReference>
<feature type="region of interest" description="Disordered" evidence="1">
    <location>
        <begin position="1"/>
        <end position="33"/>
    </location>
</feature>
<sequence length="92" mass="10443">MTEESKNKRVLPWQTGGSQPAQKRNEKKKTKKVDEIVKIEKKLSSLGAALENQANRKGKNIILHHPITTQDFCENPSKISEPSPRKIHKTSK</sequence>
<evidence type="ECO:0000313" key="2">
    <source>
        <dbReference type="EMBL" id="CAG9317209.1"/>
    </source>
</evidence>
<protein>
    <submittedName>
        <fullName evidence="2">Uncharacterized protein</fullName>
    </submittedName>
</protein>
<proteinExistence type="predicted"/>
<feature type="region of interest" description="Disordered" evidence="1">
    <location>
        <begin position="73"/>
        <end position="92"/>
    </location>
</feature>
<name>A0AAU9IT33_9CILI</name>
<evidence type="ECO:0000256" key="1">
    <source>
        <dbReference type="SAM" id="MobiDB-lite"/>
    </source>
</evidence>
<reference evidence="2" key="1">
    <citation type="submission" date="2021-09" db="EMBL/GenBank/DDBJ databases">
        <authorList>
            <consortium name="AG Swart"/>
            <person name="Singh M."/>
            <person name="Singh A."/>
            <person name="Seah K."/>
            <person name="Emmerich C."/>
        </authorList>
    </citation>
    <scope>NUCLEOTIDE SEQUENCE</scope>
    <source>
        <strain evidence="2">ATCC30299</strain>
    </source>
</reference>
<dbReference type="EMBL" id="CAJZBQ010000018">
    <property type="protein sequence ID" value="CAG9317209.1"/>
    <property type="molecule type" value="Genomic_DNA"/>
</dbReference>
<dbReference type="AlphaFoldDB" id="A0AAU9IT33"/>
<organism evidence="2 3">
    <name type="scientific">Blepharisma stoltei</name>
    <dbReference type="NCBI Taxonomy" id="1481888"/>
    <lineage>
        <taxon>Eukaryota</taxon>
        <taxon>Sar</taxon>
        <taxon>Alveolata</taxon>
        <taxon>Ciliophora</taxon>
        <taxon>Postciliodesmatophora</taxon>
        <taxon>Heterotrichea</taxon>
        <taxon>Heterotrichida</taxon>
        <taxon>Blepharismidae</taxon>
        <taxon>Blepharisma</taxon>
    </lineage>
</organism>